<dbReference type="Proteomes" id="UP001203607">
    <property type="component" value="Unassembled WGS sequence"/>
</dbReference>
<dbReference type="PROSITE" id="PS50110">
    <property type="entry name" value="RESPONSE_REGULATORY"/>
    <property type="match status" value="1"/>
</dbReference>
<evidence type="ECO:0000313" key="5">
    <source>
        <dbReference type="Proteomes" id="UP001203607"/>
    </source>
</evidence>
<reference evidence="4 5" key="1">
    <citation type="submission" date="2022-05" db="EMBL/GenBank/DDBJ databases">
        <authorList>
            <person name="Park J.-S."/>
        </authorList>
    </citation>
    <scope>NUCLEOTIDE SEQUENCE [LARGE SCALE GENOMIC DNA]</scope>
    <source>
        <strain evidence="4 5">2012CJ35-5</strain>
    </source>
</reference>
<dbReference type="Pfam" id="PF04397">
    <property type="entry name" value="LytTR"/>
    <property type="match status" value="1"/>
</dbReference>
<evidence type="ECO:0000259" key="3">
    <source>
        <dbReference type="PROSITE" id="PS50930"/>
    </source>
</evidence>
<comment type="caution">
    <text evidence="4">The sequence shown here is derived from an EMBL/GenBank/DDBJ whole genome shotgun (WGS) entry which is preliminary data.</text>
</comment>
<dbReference type="Gene3D" id="3.40.50.2300">
    <property type="match status" value="1"/>
</dbReference>
<dbReference type="InterPro" id="IPR001789">
    <property type="entry name" value="Sig_transdc_resp-reg_receiver"/>
</dbReference>
<dbReference type="RefSeq" id="WP_249657869.1">
    <property type="nucleotide sequence ID" value="NZ_JAMFMA010000003.1"/>
</dbReference>
<dbReference type="PROSITE" id="PS50930">
    <property type="entry name" value="HTH_LYTTR"/>
    <property type="match status" value="1"/>
</dbReference>
<organism evidence="4 5">
    <name type="scientific">Flagellimonas spongiicola</name>
    <dbReference type="NCBI Taxonomy" id="2942208"/>
    <lineage>
        <taxon>Bacteria</taxon>
        <taxon>Pseudomonadati</taxon>
        <taxon>Bacteroidota</taxon>
        <taxon>Flavobacteriia</taxon>
        <taxon>Flavobacteriales</taxon>
        <taxon>Flavobacteriaceae</taxon>
        <taxon>Flagellimonas</taxon>
    </lineage>
</organism>
<keyword evidence="5" id="KW-1185">Reference proteome</keyword>
<dbReference type="PANTHER" id="PTHR37299">
    <property type="entry name" value="TRANSCRIPTIONAL REGULATOR-RELATED"/>
    <property type="match status" value="1"/>
</dbReference>
<keyword evidence="1" id="KW-0597">Phosphoprotein</keyword>
<dbReference type="InterPro" id="IPR011006">
    <property type="entry name" value="CheY-like_superfamily"/>
</dbReference>
<protein>
    <submittedName>
        <fullName evidence="4">LytTR family DNA-binding domain-containing protein</fullName>
    </submittedName>
</protein>
<dbReference type="SMART" id="SM00448">
    <property type="entry name" value="REC"/>
    <property type="match status" value="1"/>
</dbReference>
<feature type="domain" description="Response regulatory" evidence="2">
    <location>
        <begin position="2"/>
        <end position="112"/>
    </location>
</feature>
<evidence type="ECO:0000256" key="1">
    <source>
        <dbReference type="PROSITE-ProRule" id="PRU00169"/>
    </source>
</evidence>
<dbReference type="SMART" id="SM00850">
    <property type="entry name" value="LytTR"/>
    <property type="match status" value="1"/>
</dbReference>
<dbReference type="SUPFAM" id="SSF52172">
    <property type="entry name" value="CheY-like"/>
    <property type="match status" value="1"/>
</dbReference>
<evidence type="ECO:0000259" key="2">
    <source>
        <dbReference type="PROSITE" id="PS50110"/>
    </source>
</evidence>
<gene>
    <name evidence="4" type="ORF">M3P19_11715</name>
</gene>
<dbReference type="InterPro" id="IPR007492">
    <property type="entry name" value="LytTR_DNA-bd_dom"/>
</dbReference>
<keyword evidence="4" id="KW-0238">DNA-binding</keyword>
<name>A0ABT0PTG0_9FLAO</name>
<feature type="domain" description="HTH LytTR-type" evidence="3">
    <location>
        <begin position="127"/>
        <end position="225"/>
    </location>
</feature>
<dbReference type="EMBL" id="JAMFMA010000003">
    <property type="protein sequence ID" value="MCL6274680.1"/>
    <property type="molecule type" value="Genomic_DNA"/>
</dbReference>
<dbReference type="PANTHER" id="PTHR37299:SF1">
    <property type="entry name" value="STAGE 0 SPORULATION PROTEIN A HOMOLOG"/>
    <property type="match status" value="1"/>
</dbReference>
<dbReference type="Pfam" id="PF00072">
    <property type="entry name" value="Response_reg"/>
    <property type="match status" value="1"/>
</dbReference>
<dbReference type="Gene3D" id="2.40.50.1020">
    <property type="entry name" value="LytTr DNA-binding domain"/>
    <property type="match status" value="1"/>
</dbReference>
<dbReference type="GO" id="GO:0003677">
    <property type="term" value="F:DNA binding"/>
    <property type="evidence" value="ECO:0007669"/>
    <property type="project" value="UniProtKB-KW"/>
</dbReference>
<accession>A0ABT0PTG0</accession>
<dbReference type="InterPro" id="IPR046947">
    <property type="entry name" value="LytR-like"/>
</dbReference>
<feature type="modified residue" description="4-aspartylphosphate" evidence="1">
    <location>
        <position position="52"/>
    </location>
</feature>
<sequence length="226" mass="26321">MKCIIIEDEEPAQQLLTKYIAQTPGMECIEIYDSIVGIAPKTLGDSDLIFLDIQLPGANGIEFLKNLEVKPIIIITTAYRDYAVDAFEEAVDDYLLKPFSYQRFLKAMMRAQNKLANKKATIKNDLLFVYADKTFYKIRKAEILFLKSEVDYVYFYYQNNKLLVQDTMNNWEKELKNDGFVRVHRSFLINPNKIEKVEGNQILIGEHKIPIGVTYKKDFMQLLRSH</sequence>
<proteinExistence type="predicted"/>
<evidence type="ECO:0000313" key="4">
    <source>
        <dbReference type="EMBL" id="MCL6274680.1"/>
    </source>
</evidence>